<evidence type="ECO:0000256" key="1">
    <source>
        <dbReference type="ARBA" id="ARBA00004496"/>
    </source>
</evidence>
<dbReference type="Gene3D" id="3.30.720.10">
    <property type="entry name" value="Signal recognition particle alu RNA binding heterodimer, srp9/1"/>
    <property type="match status" value="1"/>
</dbReference>
<comment type="caution">
    <text evidence="8">The sequence shown here is derived from an EMBL/GenBank/DDBJ whole genome shotgun (WGS) entry which is preliminary data.</text>
</comment>
<evidence type="ECO:0000256" key="7">
    <source>
        <dbReference type="RuleBase" id="RU368100"/>
    </source>
</evidence>
<evidence type="ECO:0000256" key="5">
    <source>
        <dbReference type="ARBA" id="ARBA00023135"/>
    </source>
</evidence>
<keyword evidence="3 7" id="KW-0963">Cytoplasm</keyword>
<dbReference type="Pfam" id="PF02290">
    <property type="entry name" value="SRP14"/>
    <property type="match status" value="1"/>
</dbReference>
<dbReference type="InterPro" id="IPR003210">
    <property type="entry name" value="Signal_recog_particle_SRP14"/>
</dbReference>
<evidence type="ECO:0000256" key="4">
    <source>
        <dbReference type="ARBA" id="ARBA00022884"/>
    </source>
</evidence>
<reference evidence="8" key="1">
    <citation type="journal article" date="2021" name="Open Biol.">
        <title>Shared evolutionary footprints suggest mitochondrial oxidative damage underlies multiple complex I losses in fungi.</title>
        <authorList>
            <person name="Schikora-Tamarit M.A."/>
            <person name="Marcet-Houben M."/>
            <person name="Nosek J."/>
            <person name="Gabaldon T."/>
        </authorList>
    </citation>
    <scope>NUCLEOTIDE SEQUENCE</scope>
    <source>
        <strain evidence="8">CBS6341</strain>
    </source>
</reference>
<keyword evidence="4 7" id="KW-0694">RNA-binding</keyword>
<dbReference type="OrthoDB" id="19209at2759"/>
<dbReference type="Proteomes" id="UP000769528">
    <property type="component" value="Unassembled WGS sequence"/>
</dbReference>
<proteinExistence type="inferred from homology"/>
<organism evidence="8 9">
    <name type="scientific">Wickerhamomyces mucosus</name>
    <dbReference type="NCBI Taxonomy" id="1378264"/>
    <lineage>
        <taxon>Eukaryota</taxon>
        <taxon>Fungi</taxon>
        <taxon>Dikarya</taxon>
        <taxon>Ascomycota</taxon>
        <taxon>Saccharomycotina</taxon>
        <taxon>Saccharomycetes</taxon>
        <taxon>Phaffomycetales</taxon>
        <taxon>Wickerhamomycetaceae</taxon>
        <taxon>Wickerhamomyces</taxon>
    </lineage>
</organism>
<dbReference type="GO" id="GO:0005786">
    <property type="term" value="C:signal recognition particle, endoplasmic reticulum targeting"/>
    <property type="evidence" value="ECO:0007669"/>
    <property type="project" value="UniProtKB-UniRule"/>
</dbReference>
<gene>
    <name evidence="8" type="ORF">WICMUC_005375</name>
</gene>
<dbReference type="GO" id="GO:0006614">
    <property type="term" value="P:SRP-dependent cotranslational protein targeting to membrane"/>
    <property type="evidence" value="ECO:0007669"/>
    <property type="project" value="UniProtKB-UniRule"/>
</dbReference>
<accession>A0A9P8P747</accession>
<evidence type="ECO:0000256" key="2">
    <source>
        <dbReference type="ARBA" id="ARBA00010349"/>
    </source>
</evidence>
<dbReference type="SUPFAM" id="SSF54762">
    <property type="entry name" value="Signal recognition particle alu RNA binding heterodimer, SRP9/14"/>
    <property type="match status" value="1"/>
</dbReference>
<dbReference type="InterPro" id="IPR009018">
    <property type="entry name" value="Signal_recog_particle_SRP9/14"/>
</dbReference>
<evidence type="ECO:0000313" key="9">
    <source>
        <dbReference type="Proteomes" id="UP000769528"/>
    </source>
</evidence>
<dbReference type="EMBL" id="JAEUBF010001392">
    <property type="protein sequence ID" value="KAH3667028.1"/>
    <property type="molecule type" value="Genomic_DNA"/>
</dbReference>
<evidence type="ECO:0000256" key="3">
    <source>
        <dbReference type="ARBA" id="ARBA00022490"/>
    </source>
</evidence>
<protein>
    <recommendedName>
        <fullName evidence="7">Signal recognition particle subunit SRP14</fullName>
    </recommendedName>
    <alternativeName>
        <fullName evidence="7">Signal recognition particle 14 kDa protein</fullName>
    </alternativeName>
</protein>
<comment type="similarity">
    <text evidence="2 7">Belongs to the SRP14 family.</text>
</comment>
<dbReference type="AlphaFoldDB" id="A0A9P8P747"/>
<dbReference type="GO" id="GO:0008312">
    <property type="term" value="F:7S RNA binding"/>
    <property type="evidence" value="ECO:0007669"/>
    <property type="project" value="UniProtKB-UniRule"/>
</dbReference>
<evidence type="ECO:0000256" key="6">
    <source>
        <dbReference type="ARBA" id="ARBA00023274"/>
    </source>
</evidence>
<comment type="function">
    <text evidence="7">Component of the signal recognition particle (SRP) complex, a ribonucleoprotein complex that mediates the cotranslational targeting of secretory and membrane proteins to the endoplasmic reticulum (ER).</text>
</comment>
<keyword evidence="9" id="KW-1185">Reference proteome</keyword>
<comment type="subunit">
    <text evidence="7">Component of a fungal signal recognition particle (SRP) complex that consists of a 7SL RNA molecule (scR1) and at least six protein subunits: SRP72, SRP68, SRP54, SEC65, SRP21 and SRP14.</text>
</comment>
<name>A0A9P8P747_9ASCO</name>
<dbReference type="GO" id="GO:0030942">
    <property type="term" value="F:endoplasmic reticulum signal peptide binding"/>
    <property type="evidence" value="ECO:0007669"/>
    <property type="project" value="UniProtKB-UniRule"/>
</dbReference>
<comment type="subcellular location">
    <subcellularLocation>
        <location evidence="1 7">Cytoplasm</location>
    </subcellularLocation>
</comment>
<dbReference type="PANTHER" id="PTHR12013">
    <property type="entry name" value="SIGNAL RECOGNITION PARTICLE 14 KD PROTEIN"/>
    <property type="match status" value="1"/>
</dbReference>
<keyword evidence="6 7" id="KW-0687">Ribonucleoprotein</keyword>
<reference evidence="8" key="2">
    <citation type="submission" date="2021-01" db="EMBL/GenBank/DDBJ databases">
        <authorList>
            <person name="Schikora-Tamarit M.A."/>
        </authorList>
    </citation>
    <scope>NUCLEOTIDE SEQUENCE</scope>
    <source>
        <strain evidence="8">CBS6341</strain>
    </source>
</reference>
<evidence type="ECO:0000313" key="8">
    <source>
        <dbReference type="EMBL" id="KAH3667028.1"/>
    </source>
</evidence>
<sequence length="133" mass="15173">MGLVSNIDFLKSASELFEKAQERNSSIYITQKRLIQQDDVNGNEDNRNEVSKFKTNISLLPHSKIIANSQESYSILIRITDGNSDKSKKTKYSTVVKPEDLSKFWKEYSSVIKSGAKGLKKKDKNKKKKKVTK</sequence>
<keyword evidence="5 7" id="KW-0733">Signal recognition particle</keyword>